<keyword evidence="1 2" id="KW-0732">Signal</keyword>
<organism evidence="3 4">
    <name type="scientific">Geothermobacter ehrlichii</name>
    <dbReference type="NCBI Taxonomy" id="213224"/>
    <lineage>
        <taxon>Bacteria</taxon>
        <taxon>Pseudomonadati</taxon>
        <taxon>Thermodesulfobacteriota</taxon>
        <taxon>Desulfuromonadia</taxon>
        <taxon>Desulfuromonadales</taxon>
        <taxon>Geothermobacteraceae</taxon>
        <taxon>Geothermobacter</taxon>
    </lineage>
</organism>
<keyword evidence="3" id="KW-0449">Lipoprotein</keyword>
<proteinExistence type="predicted"/>
<protein>
    <submittedName>
        <fullName evidence="3">Outer membrane lipoprotein-sorting protein</fullName>
    </submittedName>
</protein>
<accession>A0A5D3WLJ5</accession>
<reference evidence="3 4" key="1">
    <citation type="submission" date="2019-07" db="EMBL/GenBank/DDBJ databases">
        <title>Genomic Encyclopedia of Type Strains, Phase IV (KMG-IV): sequencing the most valuable type-strain genomes for metagenomic binning, comparative biology and taxonomic classification.</title>
        <authorList>
            <person name="Goeker M."/>
        </authorList>
    </citation>
    <scope>NUCLEOTIDE SEQUENCE [LARGE SCALE GENOMIC DNA]</scope>
    <source>
        <strain evidence="3 4">SS015</strain>
    </source>
</reference>
<name>A0A5D3WLJ5_9BACT</name>
<comment type="caution">
    <text evidence="3">The sequence shown here is derived from an EMBL/GenBank/DDBJ whole genome shotgun (WGS) entry which is preliminary data.</text>
</comment>
<dbReference type="SUPFAM" id="SSF89392">
    <property type="entry name" value="Prokaryotic lipoproteins and lipoprotein localization factors"/>
    <property type="match status" value="1"/>
</dbReference>
<evidence type="ECO:0000313" key="4">
    <source>
        <dbReference type="Proteomes" id="UP000324159"/>
    </source>
</evidence>
<dbReference type="EMBL" id="VNIB01000002">
    <property type="protein sequence ID" value="TYO99582.1"/>
    <property type="molecule type" value="Genomic_DNA"/>
</dbReference>
<keyword evidence="4" id="KW-1185">Reference proteome</keyword>
<dbReference type="PROSITE" id="PS51257">
    <property type="entry name" value="PROKAR_LIPOPROTEIN"/>
    <property type="match status" value="1"/>
</dbReference>
<evidence type="ECO:0000313" key="3">
    <source>
        <dbReference type="EMBL" id="TYO99582.1"/>
    </source>
</evidence>
<sequence>MNRVLLHLLMLLSLAACAPLAGREAAPVAVDPAPLLASVRRAADLADSLRGLAQVSSDSPGGHFSASQAILAARPDRLRTEALSMFGSPLMILATDGATLHAWLPGQNRFYAGPATADNLRRFLHLPLSLPDLVRLLHYDIPLMGGEAAGSRVGDAWQLVVTEGERRAVVRFDAKLRPVSFRLLTGEKELFSVSYGHFAASDGFPRRIRFEQRSENRRLQIDFKSLELGPGLDDSLFRLKPPAGAVFYPLQGADS</sequence>
<dbReference type="AlphaFoldDB" id="A0A5D3WLJ5"/>
<dbReference type="RefSeq" id="WP_148894819.1">
    <property type="nucleotide sequence ID" value="NZ_VNIB01000002.1"/>
</dbReference>
<dbReference type="OrthoDB" id="5405540at2"/>
<evidence type="ECO:0000256" key="2">
    <source>
        <dbReference type="SAM" id="SignalP"/>
    </source>
</evidence>
<dbReference type="Proteomes" id="UP000324159">
    <property type="component" value="Unassembled WGS sequence"/>
</dbReference>
<dbReference type="InterPro" id="IPR029046">
    <property type="entry name" value="LolA/LolB/LppX"/>
</dbReference>
<feature type="signal peptide" evidence="2">
    <location>
        <begin position="1"/>
        <end position="18"/>
    </location>
</feature>
<feature type="chain" id="PRO_5022739153" evidence="2">
    <location>
        <begin position="19"/>
        <end position="255"/>
    </location>
</feature>
<gene>
    <name evidence="3" type="ORF">EDC39_102105</name>
</gene>
<evidence type="ECO:0000256" key="1">
    <source>
        <dbReference type="ARBA" id="ARBA00022729"/>
    </source>
</evidence>
<dbReference type="Gene3D" id="2.50.20.10">
    <property type="entry name" value="Lipoprotein localisation LolA/LolB/LppX"/>
    <property type="match status" value="1"/>
</dbReference>